<name>A0A974GYH2_XENLA</name>
<protein>
    <submittedName>
        <fullName evidence="1">Uncharacterized protein</fullName>
    </submittedName>
</protein>
<evidence type="ECO:0000313" key="1">
    <source>
        <dbReference type="EMBL" id="OCT55520.1"/>
    </source>
</evidence>
<organism evidence="1">
    <name type="scientific">Xenopus laevis</name>
    <name type="common">African clawed frog</name>
    <dbReference type="NCBI Taxonomy" id="8355"/>
    <lineage>
        <taxon>Eukaryota</taxon>
        <taxon>Metazoa</taxon>
        <taxon>Chordata</taxon>
        <taxon>Craniata</taxon>
        <taxon>Vertebrata</taxon>
        <taxon>Euteleostomi</taxon>
        <taxon>Amphibia</taxon>
        <taxon>Batrachia</taxon>
        <taxon>Anura</taxon>
        <taxon>Pipoidea</taxon>
        <taxon>Pipidae</taxon>
        <taxon>Xenopodinae</taxon>
        <taxon>Xenopus</taxon>
        <taxon>Xenopus</taxon>
    </lineage>
</organism>
<dbReference type="AlphaFoldDB" id="A0A974GYH2"/>
<reference evidence="1" key="1">
    <citation type="submission" date="2016-05" db="EMBL/GenBank/DDBJ databases">
        <title>WGS assembly of Xenopus laevis.</title>
        <authorList>
            <person name="Session A."/>
            <person name="Uno Y."/>
            <person name="Kwon T."/>
            <person name="Chapman J."/>
            <person name="Toyoda A."/>
            <person name="Takahashi S."/>
            <person name="Fukui A."/>
            <person name="Hikosaka A."/>
            <person name="Putnam N."/>
            <person name="Stites J."/>
            <person name="Van Heeringen S."/>
            <person name="Quigley I."/>
            <person name="Heinz S."/>
            <person name="Hellsten U."/>
            <person name="Lyons J."/>
            <person name="Suzuki A."/>
            <person name="Kondo M."/>
            <person name="Ogino H."/>
            <person name="Ochi H."/>
            <person name="Bogdanovic O."/>
            <person name="Lister R."/>
            <person name="Georgiou G."/>
            <person name="Paranjpe S."/>
            <person name="Van Kruijsbergen I."/>
            <person name="Mozaffari S."/>
            <person name="Shu S."/>
            <person name="Schmutz J."/>
            <person name="Jenkins J."/>
            <person name="Grimwood J."/>
            <person name="Carlson J."/>
            <person name="Mitros T."/>
            <person name="Simakov O."/>
            <person name="Heald R."/>
            <person name="Miller K."/>
            <person name="Haudenschild C."/>
            <person name="Kuroki Y."/>
            <person name="Tanaka T."/>
            <person name="Michiue T."/>
            <person name="Watanabe M."/>
            <person name="Kinoshita T."/>
            <person name="Ohta Y."/>
            <person name="Mawaribuchi S."/>
            <person name="Suzuki Y."/>
            <person name="Haramoto Y."/>
            <person name="Yamamoto T."/>
            <person name="Takagi C."/>
            <person name="Kitzman J."/>
            <person name="Shendure J."/>
            <person name="Nakayama T."/>
            <person name="Izutsu Y."/>
            <person name="Robert J."/>
            <person name="Dichmann D."/>
            <person name="Flajnik M."/>
            <person name="Houston D."/>
            <person name="Marcotte E."/>
            <person name="Wallingford J."/>
            <person name="Ito Y."/>
            <person name="Asashima M."/>
            <person name="Ueno N."/>
            <person name="Matsuda Y."/>
            <person name="Jan Veenstra G."/>
            <person name="Fujiyama A."/>
            <person name="Harland R."/>
            <person name="Taira M."/>
            <person name="Rokhsar D.S."/>
        </authorList>
    </citation>
    <scope>NUCLEOTIDE SEQUENCE</scope>
    <source>
        <strain evidence="1">J</strain>
        <tissue evidence="1">Blood</tissue>
    </source>
</reference>
<accession>A0A974GYH2</accession>
<dbReference type="EMBL" id="KV486088">
    <property type="protein sequence ID" value="OCT55520.1"/>
    <property type="molecule type" value="Genomic_DNA"/>
</dbReference>
<sequence length="76" mass="8635">MFHSQYFISGTKKEVPVFVPVESKWGVCCETGEYNEVWETVGGSRTPICAMGGAKMRRCNSGERMKKNLILKNKHH</sequence>
<proteinExistence type="predicted"/>
<dbReference type="Proteomes" id="UP000694892">
    <property type="component" value="Unassembled WGS sequence"/>
</dbReference>
<gene>
    <name evidence="1" type="ORF">XELAEV_18001666mg</name>
</gene>